<dbReference type="GO" id="GO:0005635">
    <property type="term" value="C:nuclear envelope"/>
    <property type="evidence" value="ECO:0007669"/>
    <property type="project" value="TreeGrafter"/>
</dbReference>
<evidence type="ECO:0000313" key="3">
    <source>
        <dbReference type="Proteomes" id="UP000326939"/>
    </source>
</evidence>
<evidence type="ECO:0000256" key="1">
    <source>
        <dbReference type="SAM" id="MobiDB-lite"/>
    </source>
</evidence>
<dbReference type="PANTHER" id="PTHR33416:SF17">
    <property type="entry name" value="PROTEIN KAKU4"/>
    <property type="match status" value="1"/>
</dbReference>
<feature type="region of interest" description="Disordered" evidence="1">
    <location>
        <begin position="576"/>
        <end position="640"/>
    </location>
</feature>
<feature type="compositionally biased region" description="Acidic residues" evidence="1">
    <location>
        <begin position="85"/>
        <end position="113"/>
    </location>
</feature>
<dbReference type="Proteomes" id="UP000326939">
    <property type="component" value="Chromosome 18"/>
</dbReference>
<sequence length="640" mass="69085">MSAISRPPNRLTELKSGGKMVRPRRTTTPRPTPYDRPTPRFSPNSTPQNPNWLSRLIFSPSRVLATGAGKVFSSVFGSESSDSSSGDDDDDDDRNADSTSEGEMEAISEDGDEGSAYSLSGEKKTEIVQYSKKDLPAVEWRTGTMRLIAQILMQETFTREECDRLSRIIKSRVVDSPIIRGTEDGRLSEVPDKTAGNDVDTPDLCNTAVKEAKKWFEGKKLGPNTQPLECGICTLNSAPHVTEGEAGSPVDLAKSYMQARPLWTSPSTNHIQLQSPSSMGKELFKEVTPSSVGGKSLSSSKLNWDSPVTGSWNIQEELRKVRSRATEEMLGTRPSSKTDWPALASAYKGGPGLLWTGEVGDAKDKFSNFTHLVDVPLMWGSAATTYGLADSQMEQDSLQDEAFPPNAATSVLDKSQDLGSTPTIEGRAGLLDGSEAISSHEQQQQPPEELIVKQSADAYIAAPATAHGLRDIEETSHPLSSAAETVRGKNTIPDSLLLEENYIASKEVAGRGDAVTTNGCPSSACSLPAVNYREQKSMLAGKEHSLVGPDHDKVTRTAPGEETCELLSEASMEVPNDNENVGFANDSEDSSNMYQGGLGQAVARPNSKRRLVSTTTGVGEKQQGRNASRRDSRRGRGRGK</sequence>
<evidence type="ECO:0008006" key="4">
    <source>
        <dbReference type="Google" id="ProtNLM"/>
    </source>
</evidence>
<feature type="compositionally biased region" description="Low complexity" evidence="1">
    <location>
        <begin position="74"/>
        <end position="84"/>
    </location>
</feature>
<accession>A0A5N5J8X5</accession>
<dbReference type="EMBL" id="VDCV01000018">
    <property type="protein sequence ID" value="KAB5513763.1"/>
    <property type="molecule type" value="Genomic_DNA"/>
</dbReference>
<feature type="region of interest" description="Disordered" evidence="1">
    <location>
        <begin position="1"/>
        <end position="53"/>
    </location>
</feature>
<name>A0A5N5J8X5_9ROSI</name>
<dbReference type="AlphaFoldDB" id="A0A5N5J8X5"/>
<proteinExistence type="predicted"/>
<dbReference type="PANTHER" id="PTHR33416">
    <property type="entry name" value="NUCLEAR PORE COMPLEX PROTEIN NUP1"/>
    <property type="match status" value="1"/>
</dbReference>
<organism evidence="2 3">
    <name type="scientific">Salix brachista</name>
    <dbReference type="NCBI Taxonomy" id="2182728"/>
    <lineage>
        <taxon>Eukaryota</taxon>
        <taxon>Viridiplantae</taxon>
        <taxon>Streptophyta</taxon>
        <taxon>Embryophyta</taxon>
        <taxon>Tracheophyta</taxon>
        <taxon>Spermatophyta</taxon>
        <taxon>Magnoliopsida</taxon>
        <taxon>eudicotyledons</taxon>
        <taxon>Gunneridae</taxon>
        <taxon>Pentapetalae</taxon>
        <taxon>rosids</taxon>
        <taxon>fabids</taxon>
        <taxon>Malpighiales</taxon>
        <taxon>Salicaceae</taxon>
        <taxon>Saliceae</taxon>
        <taxon>Salix</taxon>
    </lineage>
</organism>
<dbReference type="GO" id="GO:0071763">
    <property type="term" value="P:nuclear membrane organization"/>
    <property type="evidence" value="ECO:0007669"/>
    <property type="project" value="TreeGrafter"/>
</dbReference>
<evidence type="ECO:0000313" key="2">
    <source>
        <dbReference type="EMBL" id="KAB5513763.1"/>
    </source>
</evidence>
<feature type="region of interest" description="Disordered" evidence="1">
    <location>
        <begin position="74"/>
        <end position="117"/>
    </location>
</feature>
<gene>
    <name evidence="2" type="ORF">DKX38_027669</name>
</gene>
<feature type="compositionally biased region" description="Polar residues" evidence="1">
    <location>
        <begin position="41"/>
        <end position="52"/>
    </location>
</feature>
<keyword evidence="3" id="KW-1185">Reference proteome</keyword>
<reference evidence="3" key="1">
    <citation type="journal article" date="2019" name="Gigascience">
        <title>De novo genome assembly of the endangered Acer yangbiense, a plant species with extremely small populations endemic to Yunnan Province, China.</title>
        <authorList>
            <person name="Yang J."/>
            <person name="Wariss H.M."/>
            <person name="Tao L."/>
            <person name="Zhang R."/>
            <person name="Yun Q."/>
            <person name="Hollingsworth P."/>
            <person name="Dao Z."/>
            <person name="Luo G."/>
            <person name="Guo H."/>
            <person name="Ma Y."/>
            <person name="Sun W."/>
        </authorList>
    </citation>
    <scope>NUCLEOTIDE SEQUENCE [LARGE SCALE GENOMIC DNA]</scope>
    <source>
        <strain evidence="3">cv. br00</strain>
    </source>
</reference>
<protein>
    <recommendedName>
        <fullName evidence="4">Protein KAKU4</fullName>
    </recommendedName>
</protein>
<feature type="compositionally biased region" description="Basic residues" evidence="1">
    <location>
        <begin position="631"/>
        <end position="640"/>
    </location>
</feature>
<comment type="caution">
    <text evidence="2">The sequence shown here is derived from an EMBL/GenBank/DDBJ whole genome shotgun (WGS) entry which is preliminary data.</text>
</comment>